<keyword evidence="9" id="KW-1185">Reference proteome</keyword>
<dbReference type="Gene3D" id="1.20.1720.10">
    <property type="entry name" value="Multidrug resistance protein D"/>
    <property type="match status" value="1"/>
</dbReference>
<dbReference type="InterPro" id="IPR020846">
    <property type="entry name" value="MFS_dom"/>
</dbReference>
<dbReference type="Pfam" id="PF07690">
    <property type="entry name" value="MFS_1"/>
    <property type="match status" value="1"/>
</dbReference>
<feature type="transmembrane region" description="Helical" evidence="6">
    <location>
        <begin position="173"/>
        <end position="194"/>
    </location>
</feature>
<comment type="subcellular location">
    <subcellularLocation>
        <location evidence="1">Membrane</location>
        <topology evidence="1">Multi-pass membrane protein</topology>
    </subcellularLocation>
</comment>
<dbReference type="OrthoDB" id="2441642at2759"/>
<feature type="transmembrane region" description="Helical" evidence="6">
    <location>
        <begin position="407"/>
        <end position="432"/>
    </location>
</feature>
<dbReference type="EMBL" id="KQ964485">
    <property type="protein sequence ID" value="KXN71075.1"/>
    <property type="molecule type" value="Genomic_DNA"/>
</dbReference>
<dbReference type="AlphaFoldDB" id="A0A137P7V0"/>
<dbReference type="PANTHER" id="PTHR23502">
    <property type="entry name" value="MAJOR FACILITATOR SUPERFAMILY"/>
    <property type="match status" value="1"/>
</dbReference>
<feature type="transmembrane region" description="Helical" evidence="6">
    <location>
        <begin position="147"/>
        <end position="167"/>
    </location>
</feature>
<keyword evidence="5 6" id="KW-0472">Membrane</keyword>
<gene>
    <name evidence="8" type="ORF">CONCODRAFT_38774</name>
</gene>
<evidence type="ECO:0000259" key="7">
    <source>
        <dbReference type="PROSITE" id="PS50850"/>
    </source>
</evidence>
<dbReference type="InterPro" id="IPR036259">
    <property type="entry name" value="MFS_trans_sf"/>
</dbReference>
<feature type="transmembrane region" description="Helical" evidence="6">
    <location>
        <begin position="300"/>
        <end position="317"/>
    </location>
</feature>
<feature type="transmembrane region" description="Helical" evidence="6">
    <location>
        <begin position="472"/>
        <end position="495"/>
    </location>
</feature>
<evidence type="ECO:0000313" key="8">
    <source>
        <dbReference type="EMBL" id="KXN71075.1"/>
    </source>
</evidence>
<proteinExistence type="predicted"/>
<dbReference type="GO" id="GO:0022857">
    <property type="term" value="F:transmembrane transporter activity"/>
    <property type="evidence" value="ECO:0007669"/>
    <property type="project" value="InterPro"/>
</dbReference>
<feature type="transmembrane region" description="Helical" evidence="6">
    <location>
        <begin position="444"/>
        <end position="466"/>
    </location>
</feature>
<evidence type="ECO:0000256" key="1">
    <source>
        <dbReference type="ARBA" id="ARBA00004141"/>
    </source>
</evidence>
<evidence type="ECO:0000256" key="5">
    <source>
        <dbReference type="ARBA" id="ARBA00023136"/>
    </source>
</evidence>
<dbReference type="PROSITE" id="PS50850">
    <property type="entry name" value="MFS"/>
    <property type="match status" value="1"/>
</dbReference>
<feature type="transmembrane region" description="Helical" evidence="6">
    <location>
        <begin position="337"/>
        <end position="357"/>
    </location>
</feature>
<dbReference type="PANTHER" id="PTHR23502:SF51">
    <property type="entry name" value="QUINIDINE RESISTANCE PROTEIN 1-RELATED"/>
    <property type="match status" value="1"/>
</dbReference>
<dbReference type="GO" id="GO:0005886">
    <property type="term" value="C:plasma membrane"/>
    <property type="evidence" value="ECO:0007669"/>
    <property type="project" value="TreeGrafter"/>
</dbReference>
<evidence type="ECO:0000256" key="6">
    <source>
        <dbReference type="SAM" id="Phobius"/>
    </source>
</evidence>
<organism evidence="8 9">
    <name type="scientific">Conidiobolus coronatus (strain ATCC 28846 / CBS 209.66 / NRRL 28638)</name>
    <name type="common">Delacroixia coronata</name>
    <dbReference type="NCBI Taxonomy" id="796925"/>
    <lineage>
        <taxon>Eukaryota</taxon>
        <taxon>Fungi</taxon>
        <taxon>Fungi incertae sedis</taxon>
        <taxon>Zoopagomycota</taxon>
        <taxon>Entomophthoromycotina</taxon>
        <taxon>Entomophthoromycetes</taxon>
        <taxon>Entomophthorales</taxon>
        <taxon>Ancylistaceae</taxon>
        <taxon>Conidiobolus</taxon>
    </lineage>
</organism>
<reference evidence="8 9" key="1">
    <citation type="journal article" date="2015" name="Genome Biol. Evol.">
        <title>Phylogenomic analyses indicate that early fungi evolved digesting cell walls of algal ancestors of land plants.</title>
        <authorList>
            <person name="Chang Y."/>
            <person name="Wang S."/>
            <person name="Sekimoto S."/>
            <person name="Aerts A.L."/>
            <person name="Choi C."/>
            <person name="Clum A."/>
            <person name="LaButti K.M."/>
            <person name="Lindquist E.A."/>
            <person name="Yee Ngan C."/>
            <person name="Ohm R.A."/>
            <person name="Salamov A.A."/>
            <person name="Grigoriev I.V."/>
            <person name="Spatafora J.W."/>
            <person name="Berbee M.L."/>
        </authorList>
    </citation>
    <scope>NUCLEOTIDE SEQUENCE [LARGE SCALE GENOMIC DNA]</scope>
    <source>
        <strain evidence="8 9">NRRL 28638</strain>
    </source>
</reference>
<sequence>MAQLNSKNLNNLDLNRLVLENAFKNVELSQDTIGNKLQIGPGYSSQDVHDQASNFVKTVVQNDGQYKASEKKAYSYSTKILYLFLMGAAELLGPLTSHMIVPSLKSISSDLGTSYSKASITITVFLIAIGIGPLIWAMLSDAYGRKWFTVASMIIFALGSLGCALSTNIKMLVAMRFFQGLGSSASMVIGIGVISEIFPNSEKGRAIGAFSAGPLLSPILGPIIGGYMSQYVGWRSLFYLSTILGTGLAVLVTIFYKETMNTSRKLPAPITRNNETGKLEFSKSLPNPFSCLLFMKHVDVVLLCIWTGIIYSAYQAISISQPIALGALHRLSTSQVGLTYIAIGVGNIIGATGTGYISDYFVNRYSSKHNGQASPPELRLKVTFIGAIVIIAAVLMNGWFMNYRLPLPAILFAQFLIGLSMNCMNCGISSYYVESFPTKSSSVYACNTAIRVVFTSITSAITTPILNKIGPGYTFTFYASLEFIGLLILIYMLSFGPKIRSITRS</sequence>
<feature type="domain" description="Major facilitator superfamily (MFS) profile" evidence="7">
    <location>
        <begin position="82"/>
        <end position="497"/>
    </location>
</feature>
<feature type="transmembrane region" description="Helical" evidence="6">
    <location>
        <begin position="206"/>
        <end position="225"/>
    </location>
</feature>
<evidence type="ECO:0000313" key="9">
    <source>
        <dbReference type="Proteomes" id="UP000070444"/>
    </source>
</evidence>
<feature type="transmembrane region" description="Helical" evidence="6">
    <location>
        <begin position="80"/>
        <end position="100"/>
    </location>
</feature>
<feature type="transmembrane region" description="Helical" evidence="6">
    <location>
        <begin position="237"/>
        <end position="256"/>
    </location>
</feature>
<keyword evidence="4 6" id="KW-1133">Transmembrane helix</keyword>
<dbReference type="SUPFAM" id="SSF103473">
    <property type="entry name" value="MFS general substrate transporter"/>
    <property type="match status" value="1"/>
</dbReference>
<dbReference type="STRING" id="796925.A0A137P7V0"/>
<evidence type="ECO:0000256" key="3">
    <source>
        <dbReference type="ARBA" id="ARBA00022692"/>
    </source>
</evidence>
<dbReference type="InterPro" id="IPR011701">
    <property type="entry name" value="MFS"/>
</dbReference>
<accession>A0A137P7V0</accession>
<keyword evidence="3 6" id="KW-0812">Transmembrane</keyword>
<name>A0A137P7V0_CONC2</name>
<protein>
    <submittedName>
        <fullName evidence="8">MFS general substrate transporter</fullName>
    </submittedName>
</protein>
<evidence type="ECO:0000256" key="2">
    <source>
        <dbReference type="ARBA" id="ARBA00022448"/>
    </source>
</evidence>
<dbReference type="Proteomes" id="UP000070444">
    <property type="component" value="Unassembled WGS sequence"/>
</dbReference>
<feature type="transmembrane region" description="Helical" evidence="6">
    <location>
        <begin position="378"/>
        <end position="401"/>
    </location>
</feature>
<feature type="transmembrane region" description="Helical" evidence="6">
    <location>
        <begin position="120"/>
        <end position="140"/>
    </location>
</feature>
<keyword evidence="2" id="KW-0813">Transport</keyword>
<evidence type="ECO:0000256" key="4">
    <source>
        <dbReference type="ARBA" id="ARBA00022989"/>
    </source>
</evidence>